<feature type="transmembrane region" description="Helical" evidence="1">
    <location>
        <begin position="323"/>
        <end position="344"/>
    </location>
</feature>
<accession>A0ABS8N3Z9</accession>
<sequence length="349" mass="39041">MKEKIILIFQISAVFIGTVVGAGLASGQEISQFFTQYGYKSFFGILICGIIYIIMSIIVINLSIKYKLNSYDGLILLVSPGFLGMVTNFLTTFFLIGGSSIILAGSGALIHQYFGVSRWVGIFFMVFASIIILFRDTKGLMEINSVIVPSLILVILTLFLLHLIFYKNVNLSFIKSIPYYKNNWLLSSLVYSGFNVLCCSGVLVPLSLSIGKKKSLIAGSIIGALGLTILAFIINFLLISNIPYIFKYEIPLLYIANRFGKLLQTMLLFVIWLEMFSTEVSDVYSVGKNLQEIFNISYNKSVILIILITIPISQIGFINLISLLYPAFGVVSFIFILQCIIFYIREYSK</sequence>
<name>A0ABS8N3Z9_9CLOT</name>
<keyword evidence="1" id="KW-0472">Membrane</keyword>
<proteinExistence type="predicted"/>
<feature type="transmembrane region" description="Helical" evidence="1">
    <location>
        <begin position="216"/>
        <end position="239"/>
    </location>
</feature>
<keyword evidence="1" id="KW-1133">Transmembrane helix</keyword>
<dbReference type="EMBL" id="JAJJPB010000005">
    <property type="protein sequence ID" value="MCC9294519.1"/>
    <property type="molecule type" value="Genomic_DNA"/>
</dbReference>
<evidence type="ECO:0000256" key="1">
    <source>
        <dbReference type="SAM" id="Phobius"/>
    </source>
</evidence>
<evidence type="ECO:0000313" key="2">
    <source>
        <dbReference type="EMBL" id="MCC9294519.1"/>
    </source>
</evidence>
<keyword evidence="3" id="KW-1185">Reference proteome</keyword>
<dbReference type="InterPro" id="IPR038728">
    <property type="entry name" value="YkvI-like"/>
</dbReference>
<organism evidence="2 3">
    <name type="scientific">Clostridium aromativorans</name>
    <dbReference type="NCBI Taxonomy" id="2836848"/>
    <lineage>
        <taxon>Bacteria</taxon>
        <taxon>Bacillati</taxon>
        <taxon>Bacillota</taxon>
        <taxon>Clostridia</taxon>
        <taxon>Eubacteriales</taxon>
        <taxon>Clostridiaceae</taxon>
        <taxon>Clostridium</taxon>
    </lineage>
</organism>
<feature type="transmembrane region" description="Helical" evidence="1">
    <location>
        <begin position="116"/>
        <end position="134"/>
    </location>
</feature>
<gene>
    <name evidence="2" type="ORF">LN736_06560</name>
</gene>
<feature type="transmembrane region" description="Helical" evidence="1">
    <location>
        <begin position="43"/>
        <end position="62"/>
    </location>
</feature>
<dbReference type="PANTHER" id="PTHR37814">
    <property type="entry name" value="CONSERVED MEMBRANE PROTEIN"/>
    <property type="match status" value="1"/>
</dbReference>
<keyword evidence="1" id="KW-0812">Transmembrane</keyword>
<dbReference type="PANTHER" id="PTHR37814:SF1">
    <property type="entry name" value="MEMBRANE PROTEIN"/>
    <property type="match status" value="1"/>
</dbReference>
<dbReference type="RefSeq" id="WP_150357207.1">
    <property type="nucleotide sequence ID" value="NZ_JAJJPB010000005.1"/>
</dbReference>
<comment type="caution">
    <text evidence="2">The sequence shown here is derived from an EMBL/GenBank/DDBJ whole genome shotgun (WGS) entry which is preliminary data.</text>
</comment>
<feature type="transmembrane region" description="Helical" evidence="1">
    <location>
        <begin position="259"/>
        <end position="277"/>
    </location>
</feature>
<evidence type="ECO:0000313" key="3">
    <source>
        <dbReference type="Proteomes" id="UP001165422"/>
    </source>
</evidence>
<feature type="transmembrane region" description="Helical" evidence="1">
    <location>
        <begin position="146"/>
        <end position="165"/>
    </location>
</feature>
<feature type="transmembrane region" description="Helical" evidence="1">
    <location>
        <begin position="298"/>
        <end position="317"/>
    </location>
</feature>
<feature type="transmembrane region" description="Helical" evidence="1">
    <location>
        <begin position="74"/>
        <end position="96"/>
    </location>
</feature>
<protein>
    <submittedName>
        <fullName evidence="2">Transporter</fullName>
    </submittedName>
</protein>
<reference evidence="2" key="1">
    <citation type="submission" date="2021-11" db="EMBL/GenBank/DDBJ databases">
        <authorList>
            <person name="Qingchun L."/>
            <person name="Dong Z."/>
            <person name="Zongwei Q."/>
            <person name="Jia Z."/>
            <person name="Duotao L."/>
        </authorList>
    </citation>
    <scope>NUCLEOTIDE SEQUENCE</scope>
    <source>
        <strain evidence="2">WLY-B-L2</strain>
    </source>
</reference>
<feature type="transmembrane region" description="Helical" evidence="1">
    <location>
        <begin position="185"/>
        <end position="204"/>
    </location>
</feature>
<dbReference type="Proteomes" id="UP001165422">
    <property type="component" value="Unassembled WGS sequence"/>
</dbReference>